<reference evidence="2" key="2">
    <citation type="submission" date="2023-06" db="EMBL/GenBank/DDBJ databases">
        <title>Genome assembly of Pristionchus species.</title>
        <authorList>
            <person name="Yoshida K."/>
            <person name="Sommer R.J."/>
        </authorList>
    </citation>
    <scope>NUCLEOTIDE SEQUENCE</scope>
    <source>
        <strain evidence="2 4">RS5460</strain>
    </source>
</reference>
<accession>A0AAN5D7P9</accession>
<feature type="transmembrane region" description="Helical" evidence="1">
    <location>
        <begin position="54"/>
        <end position="78"/>
    </location>
</feature>
<dbReference type="AlphaFoldDB" id="A0AAN5D7P9"/>
<keyword evidence="1" id="KW-1133">Transmembrane helix</keyword>
<sequence>LFELVAKVVWSSAFFGAAAHYSTISGQQALIFAEFKETGTMPKHDSYKDVATGLWAITVLLLINSLVLAVLIHFQFVVRKEAQAVAKEG</sequence>
<feature type="non-terminal residue" evidence="2">
    <location>
        <position position="1"/>
    </location>
</feature>
<protein>
    <submittedName>
        <fullName evidence="2">Uncharacterized protein</fullName>
    </submittedName>
</protein>
<gene>
    <name evidence="2" type="ORF">PMAYCL1PPCAC_27785</name>
    <name evidence="3" type="ORF">PMAYCL1PPCAC_27788</name>
</gene>
<keyword evidence="4" id="KW-1185">Reference proteome</keyword>
<evidence type="ECO:0000313" key="2">
    <source>
        <dbReference type="EMBL" id="GMR57590.1"/>
    </source>
</evidence>
<name>A0AAN5D7P9_9BILA</name>
<evidence type="ECO:0000313" key="4">
    <source>
        <dbReference type="Proteomes" id="UP001328107"/>
    </source>
</evidence>
<keyword evidence="1" id="KW-0472">Membrane</keyword>
<evidence type="ECO:0000313" key="3">
    <source>
        <dbReference type="EMBL" id="GMR57593.1"/>
    </source>
</evidence>
<comment type="caution">
    <text evidence="2">The sequence shown here is derived from an EMBL/GenBank/DDBJ whole genome shotgun (WGS) entry which is preliminary data.</text>
</comment>
<keyword evidence="1" id="KW-0812">Transmembrane</keyword>
<feature type="non-terminal residue" evidence="2">
    <location>
        <position position="89"/>
    </location>
</feature>
<dbReference type="Proteomes" id="UP001328107">
    <property type="component" value="Unassembled WGS sequence"/>
</dbReference>
<reference evidence="4" key="1">
    <citation type="submission" date="2022-10" db="EMBL/GenBank/DDBJ databases">
        <title>Genome assembly of Pristionchus species.</title>
        <authorList>
            <person name="Yoshida K."/>
            <person name="Sommer R.J."/>
        </authorList>
    </citation>
    <scope>NUCLEOTIDE SEQUENCE [LARGE SCALE GENOMIC DNA]</scope>
    <source>
        <strain evidence="4">RS5460</strain>
    </source>
</reference>
<dbReference type="EMBL" id="BTRK01000006">
    <property type="protein sequence ID" value="GMR57593.1"/>
    <property type="molecule type" value="Genomic_DNA"/>
</dbReference>
<dbReference type="EMBL" id="BTRK01000006">
    <property type="protein sequence ID" value="GMR57590.1"/>
    <property type="molecule type" value="Genomic_DNA"/>
</dbReference>
<proteinExistence type="predicted"/>
<evidence type="ECO:0000256" key="1">
    <source>
        <dbReference type="SAM" id="Phobius"/>
    </source>
</evidence>
<organism evidence="2 4">
    <name type="scientific">Pristionchus mayeri</name>
    <dbReference type="NCBI Taxonomy" id="1317129"/>
    <lineage>
        <taxon>Eukaryota</taxon>
        <taxon>Metazoa</taxon>
        <taxon>Ecdysozoa</taxon>
        <taxon>Nematoda</taxon>
        <taxon>Chromadorea</taxon>
        <taxon>Rhabditida</taxon>
        <taxon>Rhabditina</taxon>
        <taxon>Diplogasteromorpha</taxon>
        <taxon>Diplogasteroidea</taxon>
        <taxon>Neodiplogasteridae</taxon>
        <taxon>Pristionchus</taxon>
    </lineage>
</organism>